<dbReference type="InterPro" id="IPR036188">
    <property type="entry name" value="FAD/NAD-bd_sf"/>
</dbReference>
<organism evidence="1 2">
    <name type="scientific">Rhizophagus irregularis</name>
    <dbReference type="NCBI Taxonomy" id="588596"/>
    <lineage>
        <taxon>Eukaryota</taxon>
        <taxon>Fungi</taxon>
        <taxon>Fungi incertae sedis</taxon>
        <taxon>Mucoromycota</taxon>
        <taxon>Glomeromycotina</taxon>
        <taxon>Glomeromycetes</taxon>
        <taxon>Glomerales</taxon>
        <taxon>Glomeraceae</taxon>
        <taxon>Rhizophagus</taxon>
    </lineage>
</organism>
<dbReference type="Proteomes" id="UP000232722">
    <property type="component" value="Unassembled WGS sequence"/>
</dbReference>
<gene>
    <name evidence="1" type="ORF">RhiirA5_437963</name>
</gene>
<dbReference type="VEuPathDB" id="FungiDB:FUN_010055"/>
<dbReference type="AlphaFoldDB" id="A0A2N0NJS8"/>
<reference evidence="1 2" key="2">
    <citation type="submission" date="2017-09" db="EMBL/GenBank/DDBJ databases">
        <title>Extensive intraspecific genome diversity in a model arbuscular mycorrhizal fungus.</title>
        <authorList>
            <person name="Chen E.C."/>
            <person name="Morin E."/>
            <person name="Beaudet D."/>
            <person name="Noel J."/>
            <person name="Ndikumana S."/>
            <person name="Charron P."/>
            <person name="St-Onge C."/>
            <person name="Giorgi J."/>
            <person name="Grigoriev I.V."/>
            <person name="Roux C."/>
            <person name="Martin F.M."/>
            <person name="Corradi N."/>
        </authorList>
    </citation>
    <scope>NUCLEOTIDE SEQUENCE [LARGE SCALE GENOMIC DNA]</scope>
    <source>
        <strain evidence="1 2">A5</strain>
    </source>
</reference>
<proteinExistence type="predicted"/>
<dbReference type="Gene3D" id="3.50.50.60">
    <property type="entry name" value="FAD/NAD(P)-binding domain"/>
    <property type="match status" value="1"/>
</dbReference>
<comment type="caution">
    <text evidence="1">The sequence shown here is derived from an EMBL/GenBank/DDBJ whole genome shotgun (WGS) entry which is preliminary data.</text>
</comment>
<sequence>MQQEKIPTIISGAGLGGLSLYHALIKNKDKKEFNVKIFERETSPTAGLSYYGARSLLNCVPSSIASNLPKAIPNPIPDVETHGITITDQIGNYEKLPELQIVDYGITHVSANVSVPQHLMDKANKIQENFLVRKTLGTKEDSTLMMTRLIPIKQEQNDEKSEPHYRVTLVYSYPFELDNVDVESDKVKVDDNDPASVIEHVKRLIRTLRPD</sequence>
<protein>
    <submittedName>
        <fullName evidence="1">Uncharacterized protein</fullName>
    </submittedName>
</protein>
<dbReference type="VEuPathDB" id="FungiDB:RhiirFUN_021881"/>
<evidence type="ECO:0000313" key="2">
    <source>
        <dbReference type="Proteomes" id="UP000232722"/>
    </source>
</evidence>
<reference evidence="1 2" key="1">
    <citation type="submission" date="2016-04" db="EMBL/GenBank/DDBJ databases">
        <title>Genome analyses suggest a sexual origin of heterokaryosis in a supposedly ancient asexual fungus.</title>
        <authorList>
            <person name="Ropars J."/>
            <person name="Sedzielewska K."/>
            <person name="Noel J."/>
            <person name="Charron P."/>
            <person name="Farinelli L."/>
            <person name="Marton T."/>
            <person name="Kruger M."/>
            <person name="Pelin A."/>
            <person name="Brachmann A."/>
            <person name="Corradi N."/>
        </authorList>
    </citation>
    <scope>NUCLEOTIDE SEQUENCE [LARGE SCALE GENOMIC DNA]</scope>
    <source>
        <strain evidence="1 2">A5</strain>
    </source>
</reference>
<dbReference type="EMBL" id="LLXJ01005502">
    <property type="protein sequence ID" value="PKB94828.1"/>
    <property type="molecule type" value="Genomic_DNA"/>
</dbReference>
<name>A0A2N0NJS8_9GLOM</name>
<dbReference type="VEuPathDB" id="FungiDB:RhiirA1_474175"/>
<feature type="non-terminal residue" evidence="1">
    <location>
        <position position="211"/>
    </location>
</feature>
<dbReference type="VEuPathDB" id="FungiDB:RhiirFUN_021882"/>
<evidence type="ECO:0000313" key="1">
    <source>
        <dbReference type="EMBL" id="PKB94828.1"/>
    </source>
</evidence>
<accession>A0A2N0NJS8</accession>